<evidence type="ECO:0000313" key="3">
    <source>
        <dbReference type="Proteomes" id="UP000226357"/>
    </source>
</evidence>
<dbReference type="AlphaFoldDB" id="A0AA44QDX9"/>
<proteinExistence type="predicted"/>
<name>A0AA44QDX9_BACCE</name>
<dbReference type="SUPFAM" id="SSF109854">
    <property type="entry name" value="DinB/YfiT-like putative metalloenzymes"/>
    <property type="match status" value="1"/>
</dbReference>
<evidence type="ECO:0000313" key="2">
    <source>
        <dbReference type="EMBL" id="PFS06393.1"/>
    </source>
</evidence>
<feature type="domain" description="DinB-like" evidence="1">
    <location>
        <begin position="17"/>
        <end position="164"/>
    </location>
</feature>
<dbReference type="Proteomes" id="UP000226357">
    <property type="component" value="Unassembled WGS sequence"/>
</dbReference>
<evidence type="ECO:0000259" key="1">
    <source>
        <dbReference type="Pfam" id="PF12867"/>
    </source>
</evidence>
<dbReference type="RefSeq" id="WP_098358764.1">
    <property type="nucleotide sequence ID" value="NZ_NTUG01000003.1"/>
</dbReference>
<comment type="caution">
    <text evidence="2">The sequence shown here is derived from an EMBL/GenBank/DDBJ whole genome shotgun (WGS) entry which is preliminary data.</text>
</comment>
<dbReference type="InterPro" id="IPR034660">
    <property type="entry name" value="DinB/YfiT-like"/>
</dbReference>
<sequence>MNTNVILKKFEDLAAHYTNELETYSLEQFREKPSEDEWSLGQMYNHLLTASNMQLHAIEKCSTHSATIDGKKTEAGEKIYALGSFPPIQIKVPNRPGYTPENPTNKEPIQQALLQLVEKMKEIEPRISSIPSNYKAEHPGFGYLNAAEWFQLVYMHFSHHLRQMERLKQHITIK</sequence>
<gene>
    <name evidence="2" type="ORF">COK38_03075</name>
</gene>
<accession>A0AA44QDX9</accession>
<dbReference type="EMBL" id="NVBO01000025">
    <property type="protein sequence ID" value="PFS06393.1"/>
    <property type="molecule type" value="Genomic_DNA"/>
</dbReference>
<dbReference type="InterPro" id="IPR024775">
    <property type="entry name" value="DinB-like"/>
</dbReference>
<organism evidence="2 3">
    <name type="scientific">Bacillus cereus</name>
    <dbReference type="NCBI Taxonomy" id="1396"/>
    <lineage>
        <taxon>Bacteria</taxon>
        <taxon>Bacillati</taxon>
        <taxon>Bacillota</taxon>
        <taxon>Bacilli</taxon>
        <taxon>Bacillales</taxon>
        <taxon>Bacillaceae</taxon>
        <taxon>Bacillus</taxon>
        <taxon>Bacillus cereus group</taxon>
    </lineage>
</organism>
<reference evidence="2 3" key="1">
    <citation type="submission" date="2017-09" db="EMBL/GenBank/DDBJ databases">
        <title>Large-scale bioinformatics analysis of Bacillus genomes uncovers conserved roles of natural products in bacterial physiology.</title>
        <authorList>
            <consortium name="Agbiome Team Llc"/>
            <person name="Bleich R.M."/>
            <person name="Grubbs K.J."/>
            <person name="Santa Maria K.C."/>
            <person name="Allen S.E."/>
            <person name="Farag S."/>
            <person name="Shank E.A."/>
            <person name="Bowers A."/>
        </authorList>
    </citation>
    <scope>NUCLEOTIDE SEQUENCE [LARGE SCALE GENOMIC DNA]</scope>
    <source>
        <strain evidence="2 3">AFS067272</strain>
    </source>
</reference>
<dbReference type="Gene3D" id="1.20.120.450">
    <property type="entry name" value="dinb family like domain"/>
    <property type="match status" value="1"/>
</dbReference>
<dbReference type="Pfam" id="PF12867">
    <property type="entry name" value="DinB_2"/>
    <property type="match status" value="1"/>
</dbReference>
<protein>
    <recommendedName>
        <fullName evidence="1">DinB-like domain-containing protein</fullName>
    </recommendedName>
</protein>